<sequence length="65" mass="7476">MTLLLARADSEKILRDTNAQLQHTTQRLNQVEAQIDKLTYTLDQKINAKIDHAMRQAQEKLKGSK</sequence>
<dbReference type="RefSeq" id="WP_012813909.1">
    <property type="nucleotide sequence ID" value="NC_013224.1"/>
</dbReference>
<geneLocation type="plasmid" evidence="2 3">
    <name>pDRET01</name>
</geneLocation>
<evidence type="ECO:0000256" key="1">
    <source>
        <dbReference type="SAM" id="Coils"/>
    </source>
</evidence>
<protein>
    <submittedName>
        <fullName evidence="2">Uncharacterized protein</fullName>
    </submittedName>
</protein>
<dbReference type="EMBL" id="CP001735">
    <property type="protein sequence ID" value="ACV69818.1"/>
    <property type="molecule type" value="Genomic_DNA"/>
</dbReference>
<dbReference type="KEGG" id="drt:Dret_2542"/>
<proteinExistence type="predicted"/>
<reference evidence="2 3" key="1">
    <citation type="journal article" date="2010" name="Stand. Genomic Sci.">
        <title>Complete genome sequence of Desulfohalobium retbaense type strain (HR(100)).</title>
        <authorList>
            <person name="Spring S."/>
            <person name="Nolan M."/>
            <person name="Lapidus A."/>
            <person name="Glavina Del Rio T."/>
            <person name="Copeland A."/>
            <person name="Tice H."/>
            <person name="Cheng J.F."/>
            <person name="Lucas S."/>
            <person name="Land M."/>
            <person name="Chen F."/>
            <person name="Bruce D."/>
            <person name="Goodwin L."/>
            <person name="Pitluck S."/>
            <person name="Ivanova N."/>
            <person name="Mavromatis K."/>
            <person name="Mikhailova N."/>
            <person name="Pati A."/>
            <person name="Chen A."/>
            <person name="Palaniappan K."/>
            <person name="Hauser L."/>
            <person name="Chang Y.J."/>
            <person name="Jeffries C.D."/>
            <person name="Munk C."/>
            <person name="Kiss H."/>
            <person name="Chain P."/>
            <person name="Han C."/>
            <person name="Brettin T."/>
            <person name="Detter J.C."/>
            <person name="Schuler E."/>
            <person name="Goker M."/>
            <person name="Rohde M."/>
            <person name="Bristow J."/>
            <person name="Eisen J.A."/>
            <person name="Markowitz V."/>
            <person name="Hugenholtz P."/>
            <person name="Kyrpides N.C."/>
            <person name="Klenk H.P."/>
        </authorList>
    </citation>
    <scope>NUCLEOTIDE SEQUENCE [LARGE SCALE GENOMIC DNA]</scope>
    <source>
        <strain evidence="2 3">DSM 5692</strain>
        <plasmid evidence="3">Plasmid pDRET01</plasmid>
    </source>
</reference>
<name>C8X5X1_DESRD</name>
<feature type="coiled-coil region" evidence="1">
    <location>
        <begin position="14"/>
        <end position="48"/>
    </location>
</feature>
<dbReference type="HOGENOM" id="CLU_2842677_0_0_7"/>
<organism evidence="2 3">
    <name type="scientific">Desulfohalobium retbaense (strain ATCC 49708 / DSM 5692 / JCM 16813 / HR100)</name>
    <dbReference type="NCBI Taxonomy" id="485915"/>
    <lineage>
        <taxon>Bacteria</taxon>
        <taxon>Pseudomonadati</taxon>
        <taxon>Thermodesulfobacteriota</taxon>
        <taxon>Desulfovibrionia</taxon>
        <taxon>Desulfovibrionales</taxon>
        <taxon>Desulfohalobiaceae</taxon>
        <taxon>Desulfohalobium</taxon>
    </lineage>
</organism>
<keyword evidence="1" id="KW-0175">Coiled coil</keyword>
<keyword evidence="2" id="KW-0614">Plasmid</keyword>
<dbReference type="AlphaFoldDB" id="C8X5X1"/>
<accession>C8X5X1</accession>
<keyword evidence="3" id="KW-1185">Reference proteome</keyword>
<gene>
    <name evidence="2" type="ORF">Dret_2542</name>
</gene>
<dbReference type="Proteomes" id="UP000001052">
    <property type="component" value="Plasmid pDRET01"/>
</dbReference>
<evidence type="ECO:0000313" key="3">
    <source>
        <dbReference type="Proteomes" id="UP000001052"/>
    </source>
</evidence>
<evidence type="ECO:0000313" key="2">
    <source>
        <dbReference type="EMBL" id="ACV69818.1"/>
    </source>
</evidence>